<protein>
    <submittedName>
        <fullName evidence="3">Putative proline-rich transmembrane protein</fullName>
    </submittedName>
</protein>
<accession>A2SI61</accession>
<evidence type="ECO:0000313" key="4">
    <source>
        <dbReference type="Proteomes" id="UP000000366"/>
    </source>
</evidence>
<gene>
    <name evidence="3" type="ordered locus">Mpe_A2294</name>
</gene>
<sequence>MRMDPTLIALSRRLMAGLCAGLLLAGPTLAETDPADPPARVGSISALRGPVDSSPEAGAAWDPAKLNQPITSETSLWVPPGSQAEVRIGSSSVRLDGNTQAVFSQLDDHGIAIDVAQGTVRARVRSLATGDSFSFSADGVRAEAQGPGDYRVGYDPDRRAYTVRALSGRLRVVTPNNAFNLESGQESLVENGGSELQLRAMGQRDDFDAWAEARDRDQDRLASARYVSPETTGIEALDEHGYWTTAPDYGAVWYPRGLPYGWAPYRYGHWAYVRPWGWTWVDDAPWGFAPFHYGRWALIGGSWGWVPGPIVPRPVYAPALVGYVGAHSGNVSLSIGFGSGAPVGWFPLGPREWYYPPYRYSPRYVQQINVINVVNPPPHGPGDRRATRPTPVERPSYRYAQRPDAVTMVSEDQFRNARPIGRDRLDLTPGQMARLQPVAASLNPPGRPGGAVPGPAGRPGGAASGLPSALLPAPGRAQRPQEPRRAPVYGTRDDAPSMTPAPGGSAQRPPPMGQDRRRDEGEPTAAMPVPGRGIPAAGPPNVQRTPVVPQPRPAIVPGERTGSMQDGRDAADRPRSAQREPGPPRGDDRDDRGRRSYVDPGSAERGPHGQRIPRPDAGGAAPTQPVPRPQLSLPQATPSPQAIPRPVPVPAPQALPRPQVVVPNPPPQPMPQAREPRQPLQQQQQRGRESVNEQRGAGGGERRGGGGEGGQRGWSQRER</sequence>
<dbReference type="AlphaFoldDB" id="A2SI61"/>
<reference evidence="3 4" key="1">
    <citation type="journal article" date="2007" name="J. Bacteriol.">
        <title>Whole-genome analysis of the methyl tert-butyl ether-degrading beta-proteobacterium Methylibium petroleiphilum PM1.</title>
        <authorList>
            <person name="Kane S.R."/>
            <person name="Chakicherla A.Y."/>
            <person name="Chain P.S.G."/>
            <person name="Schmidt R."/>
            <person name="Shin M.W."/>
            <person name="Legler T.C."/>
            <person name="Scow K.M."/>
            <person name="Larimer F.W."/>
            <person name="Lucas S.M."/>
            <person name="Richardson P.M."/>
            <person name="Hristova K.R."/>
        </authorList>
    </citation>
    <scope>NUCLEOTIDE SEQUENCE [LARGE SCALE GENOMIC DNA]</scope>
    <source>
        <strain evidence="4">ATCC BAA-1232 / LMG 22953 / PM1</strain>
    </source>
</reference>
<keyword evidence="3" id="KW-0812">Transmembrane</keyword>
<feature type="compositionally biased region" description="Basic and acidic residues" evidence="1">
    <location>
        <begin position="479"/>
        <end position="495"/>
    </location>
</feature>
<evidence type="ECO:0000256" key="2">
    <source>
        <dbReference type="SAM" id="SignalP"/>
    </source>
</evidence>
<feature type="region of interest" description="Disordered" evidence="1">
    <location>
        <begin position="439"/>
        <end position="719"/>
    </location>
</feature>
<evidence type="ECO:0000313" key="3">
    <source>
        <dbReference type="EMBL" id="ABM95250.1"/>
    </source>
</evidence>
<feature type="signal peptide" evidence="2">
    <location>
        <begin position="1"/>
        <end position="30"/>
    </location>
</feature>
<keyword evidence="2" id="KW-0732">Signal</keyword>
<dbReference type="HOGENOM" id="CLU_384418_0_0_4"/>
<dbReference type="EMBL" id="CP000555">
    <property type="protein sequence ID" value="ABM95250.1"/>
    <property type="molecule type" value="Genomic_DNA"/>
</dbReference>
<name>A2SI61_METPP</name>
<dbReference type="Pfam" id="PF20245">
    <property type="entry name" value="DUF6600"/>
    <property type="match status" value="1"/>
</dbReference>
<feature type="compositionally biased region" description="Gly residues" evidence="1">
    <location>
        <begin position="448"/>
        <end position="463"/>
    </location>
</feature>
<feature type="chain" id="PRO_5002645841" evidence="2">
    <location>
        <begin position="31"/>
        <end position="719"/>
    </location>
</feature>
<feature type="compositionally biased region" description="Basic and acidic residues" evidence="1">
    <location>
        <begin position="585"/>
        <end position="597"/>
    </location>
</feature>
<dbReference type="KEGG" id="mpt:Mpe_A2294"/>
<dbReference type="InterPro" id="IPR046535">
    <property type="entry name" value="DUF6600"/>
</dbReference>
<keyword evidence="3" id="KW-0472">Membrane</keyword>
<organism evidence="3 4">
    <name type="scientific">Methylibium petroleiphilum (strain ATCC BAA-1232 / LMG 22953 / PM1)</name>
    <dbReference type="NCBI Taxonomy" id="420662"/>
    <lineage>
        <taxon>Bacteria</taxon>
        <taxon>Pseudomonadati</taxon>
        <taxon>Pseudomonadota</taxon>
        <taxon>Betaproteobacteria</taxon>
        <taxon>Burkholderiales</taxon>
        <taxon>Sphaerotilaceae</taxon>
        <taxon>Methylibium</taxon>
    </lineage>
</organism>
<feature type="compositionally biased region" description="Pro residues" evidence="1">
    <location>
        <begin position="641"/>
        <end position="655"/>
    </location>
</feature>
<dbReference type="eggNOG" id="COG3712">
    <property type="taxonomic scope" value="Bacteria"/>
</dbReference>
<evidence type="ECO:0000256" key="1">
    <source>
        <dbReference type="SAM" id="MobiDB-lite"/>
    </source>
</evidence>
<dbReference type="STRING" id="420662.Mpe_A2294"/>
<feature type="compositionally biased region" description="Basic and acidic residues" evidence="1">
    <location>
        <begin position="566"/>
        <end position="578"/>
    </location>
</feature>
<feature type="compositionally biased region" description="Low complexity" evidence="1">
    <location>
        <begin position="464"/>
        <end position="478"/>
    </location>
</feature>
<keyword evidence="4" id="KW-1185">Reference proteome</keyword>
<proteinExistence type="predicted"/>
<dbReference type="Proteomes" id="UP000000366">
    <property type="component" value="Chromosome"/>
</dbReference>